<dbReference type="Pfam" id="PF09339">
    <property type="entry name" value="HTH_IclR"/>
    <property type="match status" value="1"/>
</dbReference>
<keyword evidence="3" id="KW-0804">Transcription</keyword>
<keyword evidence="6" id="KW-0614">Plasmid</keyword>
<dbReference type="PANTHER" id="PTHR30136:SF33">
    <property type="entry name" value="TRANSCRIPTIONAL REGULATORY PROTEIN"/>
    <property type="match status" value="1"/>
</dbReference>
<accession>A0ABY3ZRH4</accession>
<evidence type="ECO:0000313" key="7">
    <source>
        <dbReference type="Proteomes" id="UP000831019"/>
    </source>
</evidence>
<dbReference type="Proteomes" id="UP000831019">
    <property type="component" value="Plasmid pDSM109990_e"/>
</dbReference>
<dbReference type="PROSITE" id="PS51077">
    <property type="entry name" value="HTH_ICLR"/>
    <property type="match status" value="1"/>
</dbReference>
<dbReference type="InterPro" id="IPR005471">
    <property type="entry name" value="Tscrpt_reg_IclR_N"/>
</dbReference>
<keyword evidence="7" id="KW-1185">Reference proteome</keyword>
<geneLocation type="plasmid" evidence="6 7">
    <name>pDSM109990_e</name>
</geneLocation>
<dbReference type="SUPFAM" id="SSF46785">
    <property type="entry name" value="Winged helix' DNA-binding domain"/>
    <property type="match status" value="1"/>
</dbReference>
<reference evidence="7" key="1">
    <citation type="journal article" date="2022" name="Microorganisms">
        <title>Beyond the ABCs#Discovery of Three New Plasmid Types in Rhodobacterales (RepQ, RepY, RepW).</title>
        <authorList>
            <person name="Freese H.M."/>
            <person name="Ringel V."/>
            <person name="Overmann J."/>
            <person name="Petersen J."/>
        </authorList>
    </citation>
    <scope>NUCLEOTIDE SEQUENCE [LARGE SCALE GENOMIC DNA]</scope>
    <source>
        <strain evidence="7">DSM 109990</strain>
        <plasmid evidence="7">pDSM109990_e</plasmid>
    </source>
</reference>
<dbReference type="EMBL" id="CP085149">
    <property type="protein sequence ID" value="UOA17206.1"/>
    <property type="molecule type" value="Genomic_DNA"/>
</dbReference>
<name>A0ABY3ZRH4_9RHOB</name>
<proteinExistence type="predicted"/>
<dbReference type="PROSITE" id="PS51078">
    <property type="entry name" value="ICLR_ED"/>
    <property type="match status" value="1"/>
</dbReference>
<dbReference type="SUPFAM" id="SSF55781">
    <property type="entry name" value="GAF domain-like"/>
    <property type="match status" value="1"/>
</dbReference>
<evidence type="ECO:0000256" key="1">
    <source>
        <dbReference type="ARBA" id="ARBA00023015"/>
    </source>
</evidence>
<dbReference type="InterPro" id="IPR050707">
    <property type="entry name" value="HTH_MetabolicPath_Reg"/>
</dbReference>
<feature type="domain" description="HTH iclR-type" evidence="4">
    <location>
        <begin position="37"/>
        <end position="100"/>
    </location>
</feature>
<protein>
    <submittedName>
        <fullName evidence="6">HTH-type transcriptional regulator TsaQ1/TsaQ2</fullName>
    </submittedName>
</protein>
<dbReference type="Gene3D" id="3.30.450.40">
    <property type="match status" value="1"/>
</dbReference>
<gene>
    <name evidence="6" type="primary">tsaQ1_2</name>
    <name evidence="6" type="ORF">DSM109990_04105</name>
</gene>
<evidence type="ECO:0000313" key="6">
    <source>
        <dbReference type="EMBL" id="UOA17206.1"/>
    </source>
</evidence>
<dbReference type="SMART" id="SM00346">
    <property type="entry name" value="HTH_ICLR"/>
    <property type="match status" value="1"/>
</dbReference>
<evidence type="ECO:0000256" key="2">
    <source>
        <dbReference type="ARBA" id="ARBA00023125"/>
    </source>
</evidence>
<dbReference type="RefSeq" id="WP_243264018.1">
    <property type="nucleotide sequence ID" value="NZ_CP085149.1"/>
</dbReference>
<dbReference type="Gene3D" id="1.10.10.10">
    <property type="entry name" value="Winged helix-like DNA-binding domain superfamily/Winged helix DNA-binding domain"/>
    <property type="match status" value="1"/>
</dbReference>
<organism evidence="6 7">
    <name type="scientific">Sulfitobacter dubius</name>
    <dbReference type="NCBI Taxonomy" id="218673"/>
    <lineage>
        <taxon>Bacteria</taxon>
        <taxon>Pseudomonadati</taxon>
        <taxon>Pseudomonadota</taxon>
        <taxon>Alphaproteobacteria</taxon>
        <taxon>Rhodobacterales</taxon>
        <taxon>Roseobacteraceae</taxon>
        <taxon>Sulfitobacter</taxon>
    </lineage>
</organism>
<dbReference type="PANTHER" id="PTHR30136">
    <property type="entry name" value="HELIX-TURN-HELIX TRANSCRIPTIONAL REGULATOR, ICLR FAMILY"/>
    <property type="match status" value="1"/>
</dbReference>
<evidence type="ECO:0000256" key="3">
    <source>
        <dbReference type="ARBA" id="ARBA00023163"/>
    </source>
</evidence>
<evidence type="ECO:0000259" key="5">
    <source>
        <dbReference type="PROSITE" id="PS51078"/>
    </source>
</evidence>
<dbReference type="InterPro" id="IPR014757">
    <property type="entry name" value="Tscrpt_reg_IclR_C"/>
</dbReference>
<sequence length="295" mass="32485">MNDIYRDNEDDALGILPRDRAREKVGAGATSGDRNFVKALARGLIVLEAFSASDEVWLDVAEVAARVGLPHPTVMRFLRSLVSLGHLQYSQNRRQYRLGVGVLALGYAAREPFSFGELVRPYLKILADTYNVHAALAKRDRLDALEVEVSHSLKTLMTLQLEVGSRLPLAGTATGMGLIVSLPQAEIDYLMVNLEQRHKRNWPRLKAGIDSAREEYAEKGYLTAQGSWDTDINGVAVPLVFPGGSPVFSLTCGAPALHLPPDKQRIIGERLLLVRQVIEEKLRKGDVNSGARAPR</sequence>
<keyword evidence="2" id="KW-0238">DNA-binding</keyword>
<keyword evidence="1" id="KW-0805">Transcription regulation</keyword>
<dbReference type="InterPro" id="IPR036390">
    <property type="entry name" value="WH_DNA-bd_sf"/>
</dbReference>
<feature type="domain" description="IclR-ED" evidence="5">
    <location>
        <begin position="101"/>
        <end position="284"/>
    </location>
</feature>
<evidence type="ECO:0000259" key="4">
    <source>
        <dbReference type="PROSITE" id="PS51077"/>
    </source>
</evidence>
<dbReference type="InterPro" id="IPR029016">
    <property type="entry name" value="GAF-like_dom_sf"/>
</dbReference>
<dbReference type="InterPro" id="IPR036388">
    <property type="entry name" value="WH-like_DNA-bd_sf"/>
</dbReference>